<evidence type="ECO:0000256" key="7">
    <source>
        <dbReference type="PIRSR" id="PIRSR006487-1"/>
    </source>
</evidence>
<keyword evidence="10" id="KW-0489">Methyltransferase</keyword>
<dbReference type="PIRSF" id="PIRSF006487">
    <property type="entry name" value="GcvT"/>
    <property type="match status" value="1"/>
</dbReference>
<dbReference type="RefSeq" id="WP_147076789.1">
    <property type="nucleotide sequence ID" value="NZ_BJZT01000006.1"/>
</dbReference>
<evidence type="ECO:0000256" key="5">
    <source>
        <dbReference type="ARBA" id="ARBA00031395"/>
    </source>
</evidence>
<evidence type="ECO:0000259" key="8">
    <source>
        <dbReference type="Pfam" id="PF01571"/>
    </source>
</evidence>
<dbReference type="InterPro" id="IPR006222">
    <property type="entry name" value="GCVT_N"/>
</dbReference>
<evidence type="ECO:0000256" key="1">
    <source>
        <dbReference type="ARBA" id="ARBA00008609"/>
    </source>
</evidence>
<dbReference type="PANTHER" id="PTHR43757">
    <property type="entry name" value="AMINOMETHYLTRANSFERASE"/>
    <property type="match status" value="1"/>
</dbReference>
<dbReference type="Gene3D" id="3.30.1360.120">
    <property type="entry name" value="Probable tRNA modification gtpase trme, domain 1"/>
    <property type="match status" value="1"/>
</dbReference>
<keyword evidence="11" id="KW-1185">Reference proteome</keyword>
<dbReference type="OrthoDB" id="9774591at2"/>
<dbReference type="GO" id="GO:0004047">
    <property type="term" value="F:aminomethyltransferase activity"/>
    <property type="evidence" value="ECO:0007669"/>
    <property type="project" value="UniProtKB-EC"/>
</dbReference>
<name>A0A512IL77_9HYPH</name>
<dbReference type="Gene3D" id="4.10.1250.10">
    <property type="entry name" value="Aminomethyltransferase fragment"/>
    <property type="match status" value="1"/>
</dbReference>
<dbReference type="Gene3D" id="3.30.70.1400">
    <property type="entry name" value="Aminomethyltransferase beta-barrel domains"/>
    <property type="match status" value="1"/>
</dbReference>
<dbReference type="EMBL" id="BJZT01000006">
    <property type="protein sequence ID" value="GEO98435.1"/>
    <property type="molecule type" value="Genomic_DNA"/>
</dbReference>
<dbReference type="PANTHER" id="PTHR43757:SF2">
    <property type="entry name" value="AMINOMETHYLTRANSFERASE, MITOCHONDRIAL"/>
    <property type="match status" value="1"/>
</dbReference>
<dbReference type="SUPFAM" id="SSF101790">
    <property type="entry name" value="Aminomethyltransferase beta-barrel domain"/>
    <property type="match status" value="1"/>
</dbReference>
<dbReference type="NCBIfam" id="NF010093">
    <property type="entry name" value="PRK13579.1"/>
    <property type="match status" value="1"/>
</dbReference>
<evidence type="ECO:0000259" key="9">
    <source>
        <dbReference type="Pfam" id="PF08669"/>
    </source>
</evidence>
<accession>A0A512IL77</accession>
<dbReference type="AlphaFoldDB" id="A0A512IL77"/>
<gene>
    <name evidence="10" type="primary">gcvT_1</name>
    <name evidence="10" type="ORF">MHA02_08230</name>
</gene>
<sequence>MSPDTAEITRPSPPPSEALKRTPLHALHLRHGAKMVPFAGYNMPVQYPAGLLKEHLHTRTQAGLFDVSHMGQLSVRSDSGDLAGAARALEALIPIDILGLAPGRQRYGFLTNEAGGILDDLMVANLGDRFLIVVNAANKEQDAAHLRAHLPEGIDLEAIPDALIALQGPQAHVTLARLTADIDGIRFMDARATTILGAPCLVARSGYTGEDGFEISIPADRAEEIAEALLADADVLPVGLGARDSLRLEAGLCLHGADIDVGTTPVEAGLLWAIQPVRRPGGARAGGFPGANRILDEIQHGPARRRVGLRPEGRAPVRAGASLFAGEDDPEPAGAVTSGGFGPSLGAPVAMGYLPTPLAEPGTRVFAELRGQRLPLTVTAMPFVPAGFKRS</sequence>
<dbReference type="InterPro" id="IPR029043">
    <property type="entry name" value="GcvT/YgfZ_C"/>
</dbReference>
<dbReference type="InterPro" id="IPR028896">
    <property type="entry name" value="GcvT/YgfZ/DmdA"/>
</dbReference>
<keyword evidence="3" id="KW-0032">Aminotransferase</keyword>
<protein>
    <recommendedName>
        <fullName evidence="2">aminomethyltransferase</fullName>
        <ecNumber evidence="2">2.1.2.10</ecNumber>
    </recommendedName>
    <alternativeName>
        <fullName evidence="5">Glycine cleavage system T protein</fullName>
    </alternativeName>
</protein>
<comment type="catalytic activity">
    <reaction evidence="6">
        <text>N(6)-[(R)-S(8)-aminomethyldihydrolipoyl]-L-lysyl-[protein] + (6S)-5,6,7,8-tetrahydrofolate = N(6)-[(R)-dihydrolipoyl]-L-lysyl-[protein] + (6R)-5,10-methylene-5,6,7,8-tetrahydrofolate + NH4(+)</text>
        <dbReference type="Rhea" id="RHEA:16945"/>
        <dbReference type="Rhea" id="RHEA-COMP:10475"/>
        <dbReference type="Rhea" id="RHEA-COMP:10492"/>
        <dbReference type="ChEBI" id="CHEBI:15636"/>
        <dbReference type="ChEBI" id="CHEBI:28938"/>
        <dbReference type="ChEBI" id="CHEBI:57453"/>
        <dbReference type="ChEBI" id="CHEBI:83100"/>
        <dbReference type="ChEBI" id="CHEBI:83143"/>
        <dbReference type="EC" id="2.1.2.10"/>
    </reaction>
</comment>
<dbReference type="GO" id="GO:0005960">
    <property type="term" value="C:glycine cleavage complex"/>
    <property type="evidence" value="ECO:0007669"/>
    <property type="project" value="InterPro"/>
</dbReference>
<dbReference type="Pfam" id="PF01571">
    <property type="entry name" value="GCV_T"/>
    <property type="match status" value="1"/>
</dbReference>
<comment type="caution">
    <text evidence="10">The sequence shown here is derived from an EMBL/GenBank/DDBJ whole genome shotgun (WGS) entry which is preliminary data.</text>
</comment>
<dbReference type="EC" id="2.1.2.10" evidence="2"/>
<organism evidence="10 11">
    <name type="scientific">Methylobacterium haplocladii</name>
    <dbReference type="NCBI Taxonomy" id="1176176"/>
    <lineage>
        <taxon>Bacteria</taxon>
        <taxon>Pseudomonadati</taxon>
        <taxon>Pseudomonadota</taxon>
        <taxon>Alphaproteobacteria</taxon>
        <taxon>Hyphomicrobiales</taxon>
        <taxon>Methylobacteriaceae</taxon>
        <taxon>Methylobacterium</taxon>
    </lineage>
</organism>
<dbReference type="Proteomes" id="UP000321258">
    <property type="component" value="Unassembled WGS sequence"/>
</dbReference>
<feature type="domain" description="GCVT N-terminal" evidence="8">
    <location>
        <begin position="24"/>
        <end position="275"/>
    </location>
</feature>
<comment type="similarity">
    <text evidence="1">Belongs to the GcvT family.</text>
</comment>
<dbReference type="InterPro" id="IPR027266">
    <property type="entry name" value="TrmE/GcvT-like"/>
</dbReference>
<keyword evidence="4 10" id="KW-0808">Transferase</keyword>
<evidence type="ECO:0000256" key="6">
    <source>
        <dbReference type="ARBA" id="ARBA00047665"/>
    </source>
</evidence>
<dbReference type="NCBIfam" id="TIGR00528">
    <property type="entry name" value="gcvT"/>
    <property type="match status" value="1"/>
</dbReference>
<dbReference type="InterPro" id="IPR006223">
    <property type="entry name" value="GcvT"/>
</dbReference>
<evidence type="ECO:0000256" key="4">
    <source>
        <dbReference type="ARBA" id="ARBA00022679"/>
    </source>
</evidence>
<dbReference type="GO" id="GO:0008168">
    <property type="term" value="F:methyltransferase activity"/>
    <property type="evidence" value="ECO:0007669"/>
    <property type="project" value="UniProtKB-KW"/>
</dbReference>
<evidence type="ECO:0000256" key="2">
    <source>
        <dbReference type="ARBA" id="ARBA00012616"/>
    </source>
</evidence>
<feature type="binding site" evidence="7">
    <location>
        <position position="214"/>
    </location>
    <ligand>
        <name>substrate</name>
    </ligand>
</feature>
<reference evidence="10 11" key="1">
    <citation type="submission" date="2019-07" db="EMBL/GenBank/DDBJ databases">
        <title>Whole genome shotgun sequence of Methylobacterium haplocladii NBRC 107714.</title>
        <authorList>
            <person name="Hosoyama A."/>
            <person name="Uohara A."/>
            <person name="Ohji S."/>
            <person name="Ichikawa N."/>
        </authorList>
    </citation>
    <scope>NUCLEOTIDE SEQUENCE [LARGE SCALE GENOMIC DNA]</scope>
    <source>
        <strain evidence="10 11">NBRC 107714</strain>
    </source>
</reference>
<evidence type="ECO:0000313" key="10">
    <source>
        <dbReference type="EMBL" id="GEO98435.1"/>
    </source>
</evidence>
<dbReference type="InterPro" id="IPR013977">
    <property type="entry name" value="GcvT_C"/>
</dbReference>
<evidence type="ECO:0000313" key="11">
    <source>
        <dbReference type="Proteomes" id="UP000321258"/>
    </source>
</evidence>
<dbReference type="GO" id="GO:0006546">
    <property type="term" value="P:glycine catabolic process"/>
    <property type="evidence" value="ECO:0007669"/>
    <property type="project" value="InterPro"/>
</dbReference>
<dbReference type="GO" id="GO:0008483">
    <property type="term" value="F:transaminase activity"/>
    <property type="evidence" value="ECO:0007669"/>
    <property type="project" value="UniProtKB-KW"/>
</dbReference>
<feature type="domain" description="Aminomethyltransferase C-terminal" evidence="9">
    <location>
        <begin position="304"/>
        <end position="384"/>
    </location>
</feature>
<dbReference type="Pfam" id="PF08669">
    <property type="entry name" value="GCV_T_C"/>
    <property type="match status" value="1"/>
</dbReference>
<dbReference type="NCBIfam" id="NF001567">
    <property type="entry name" value="PRK00389.1"/>
    <property type="match status" value="1"/>
</dbReference>
<evidence type="ECO:0000256" key="3">
    <source>
        <dbReference type="ARBA" id="ARBA00022576"/>
    </source>
</evidence>
<dbReference type="SUPFAM" id="SSF103025">
    <property type="entry name" value="Folate-binding domain"/>
    <property type="match status" value="1"/>
</dbReference>
<proteinExistence type="inferred from homology"/>
<dbReference type="Gene3D" id="2.40.30.110">
    <property type="entry name" value="Aminomethyltransferase beta-barrel domains"/>
    <property type="match status" value="1"/>
</dbReference>
<dbReference type="GO" id="GO:0032259">
    <property type="term" value="P:methylation"/>
    <property type="evidence" value="ECO:0007669"/>
    <property type="project" value="UniProtKB-KW"/>
</dbReference>